<feature type="domain" description="Aminoglycoside phosphotransferase" evidence="1">
    <location>
        <begin position="55"/>
        <end position="231"/>
    </location>
</feature>
<evidence type="ECO:0000313" key="3">
    <source>
        <dbReference type="Proteomes" id="UP001285352"/>
    </source>
</evidence>
<evidence type="ECO:0000313" key="2">
    <source>
        <dbReference type="EMBL" id="MDX8147800.1"/>
    </source>
</evidence>
<comment type="caution">
    <text evidence="2">The sequence shown here is derived from an EMBL/GenBank/DDBJ whole genome shotgun (WGS) entry which is preliminary data.</text>
</comment>
<reference evidence="2 3" key="2">
    <citation type="submission" date="2023-11" db="EMBL/GenBank/DDBJ databases">
        <authorList>
            <person name="Lara A.C."/>
            <person name="Chronakova A."/>
        </authorList>
    </citation>
    <scope>NUCLEOTIDE SEQUENCE [LARGE SCALE GENOMIC DNA]</scope>
    <source>
        <strain evidence="2 3">BCCO 10_0061</strain>
    </source>
</reference>
<organism evidence="2 3">
    <name type="scientific">Lentzea sokolovensis</name>
    <dbReference type="NCBI Taxonomy" id="3095429"/>
    <lineage>
        <taxon>Bacteria</taxon>
        <taxon>Bacillati</taxon>
        <taxon>Actinomycetota</taxon>
        <taxon>Actinomycetes</taxon>
        <taxon>Pseudonocardiales</taxon>
        <taxon>Pseudonocardiaceae</taxon>
        <taxon>Lentzea</taxon>
    </lineage>
</organism>
<accession>A0ABU4VAA7</accession>
<evidence type="ECO:0000259" key="1">
    <source>
        <dbReference type="Pfam" id="PF01636"/>
    </source>
</evidence>
<dbReference type="SUPFAM" id="SSF56112">
    <property type="entry name" value="Protein kinase-like (PK-like)"/>
    <property type="match status" value="1"/>
</dbReference>
<reference evidence="2 3" key="1">
    <citation type="submission" date="2023-11" db="EMBL/GenBank/DDBJ databases">
        <title>Lentzea sokolovensis, sp. nov., Lentzea kristufkii, sp. nov., and Lentzea miocenensis, sp. nov., rare actinobacteria from Sokolov Coal Basin, Miocene lacustrine sediment, Czech Republic.</title>
        <authorList>
            <person name="Lara A."/>
            <person name="Kotroba L."/>
            <person name="Nouioui I."/>
            <person name="Neumann-Schaal M."/>
            <person name="Mast Y."/>
            <person name="Chronakova A."/>
        </authorList>
    </citation>
    <scope>NUCLEOTIDE SEQUENCE [LARGE SCALE GENOMIC DNA]</scope>
    <source>
        <strain evidence="2 3">BCCO 10_0061</strain>
    </source>
</reference>
<dbReference type="Pfam" id="PF01636">
    <property type="entry name" value="APH"/>
    <property type="match status" value="1"/>
</dbReference>
<gene>
    <name evidence="2" type="ORF">SK854_37210</name>
</gene>
<name>A0ABU4VAA7_9PSEU</name>
<proteinExistence type="predicted"/>
<sequence length="277" mass="29913">MEDLPAGLPDHDLRAGLARFGITGPPVYAPVGFGDYHWTVHDRWFTSVSDLTTKPLAGLRQAMETAASLGEQLPFVVAPVRAEDGDTVVLLNDRYALSVFPCVTGESGSFGDQVPAGVAELLTALHSCAPPASCPVAAIDVPGRDVLARLLDEPGEWFSSQAREVFVAHTEVVRDKLAELDQLAGQLTDELVVTHGEPHAGNVINTPAGLRLVDWDTVGLAPPERDLWLIGGDSAFYSLRWAVNDIADFAVSLRAPHEQSRDAELTLHYFTETLKNL</sequence>
<keyword evidence="3" id="KW-1185">Reference proteome</keyword>
<protein>
    <submittedName>
        <fullName evidence="2">Phosphotransferase</fullName>
    </submittedName>
</protein>
<dbReference type="RefSeq" id="WP_319979839.1">
    <property type="nucleotide sequence ID" value="NZ_JAXAVU010000014.1"/>
</dbReference>
<dbReference type="InterPro" id="IPR011009">
    <property type="entry name" value="Kinase-like_dom_sf"/>
</dbReference>
<dbReference type="EMBL" id="JAXAVU010000014">
    <property type="protein sequence ID" value="MDX8147800.1"/>
    <property type="molecule type" value="Genomic_DNA"/>
</dbReference>
<dbReference type="InterPro" id="IPR002575">
    <property type="entry name" value="Aminoglycoside_PTrfase"/>
</dbReference>
<dbReference type="Gene3D" id="1.10.510.10">
    <property type="entry name" value="Transferase(Phosphotransferase) domain 1"/>
    <property type="match status" value="1"/>
</dbReference>
<dbReference type="Proteomes" id="UP001285352">
    <property type="component" value="Unassembled WGS sequence"/>
</dbReference>